<keyword evidence="4" id="KW-0663">Pyridoxal phosphate</keyword>
<dbReference type="NCBIfam" id="NF007825">
    <property type="entry name" value="PRK10534.1"/>
    <property type="match status" value="1"/>
</dbReference>
<evidence type="ECO:0000313" key="9">
    <source>
        <dbReference type="Proteomes" id="UP000242642"/>
    </source>
</evidence>
<dbReference type="GO" id="GO:0005829">
    <property type="term" value="C:cytosol"/>
    <property type="evidence" value="ECO:0007669"/>
    <property type="project" value="TreeGrafter"/>
</dbReference>
<dbReference type="InterPro" id="IPR015421">
    <property type="entry name" value="PyrdxlP-dep_Trfase_major"/>
</dbReference>
<dbReference type="PIRSF" id="PIRSF017617">
    <property type="entry name" value="Thr_aldolase"/>
    <property type="match status" value="1"/>
</dbReference>
<keyword evidence="9" id="KW-1185">Reference proteome</keyword>
<dbReference type="EMBL" id="FOHV01000007">
    <property type="protein sequence ID" value="SET00928.1"/>
    <property type="molecule type" value="Genomic_DNA"/>
</dbReference>
<dbReference type="CDD" id="cd06502">
    <property type="entry name" value="TA_like"/>
    <property type="match status" value="1"/>
</dbReference>
<comment type="cofactor">
    <cofactor evidence="1">
        <name>pyridoxal 5'-phosphate</name>
        <dbReference type="ChEBI" id="CHEBI:597326"/>
    </cofactor>
</comment>
<dbReference type="PANTHER" id="PTHR48097">
    <property type="entry name" value="L-THREONINE ALDOLASE-RELATED"/>
    <property type="match status" value="1"/>
</dbReference>
<dbReference type="GO" id="GO:0008732">
    <property type="term" value="F:L-allo-threonine aldolase activity"/>
    <property type="evidence" value="ECO:0007669"/>
    <property type="project" value="TreeGrafter"/>
</dbReference>
<dbReference type="Pfam" id="PF01212">
    <property type="entry name" value="Beta_elim_lyase"/>
    <property type="match status" value="1"/>
</dbReference>
<evidence type="ECO:0000256" key="4">
    <source>
        <dbReference type="ARBA" id="ARBA00022898"/>
    </source>
</evidence>
<dbReference type="InterPro" id="IPR023603">
    <property type="entry name" value="Low_specificity_L-TA-like"/>
</dbReference>
<evidence type="ECO:0000256" key="1">
    <source>
        <dbReference type="ARBA" id="ARBA00001933"/>
    </source>
</evidence>
<organism evidence="8 9">
    <name type="scientific">Thorsellia anophelis DSM 18579</name>
    <dbReference type="NCBI Taxonomy" id="1123402"/>
    <lineage>
        <taxon>Bacteria</taxon>
        <taxon>Pseudomonadati</taxon>
        <taxon>Pseudomonadota</taxon>
        <taxon>Gammaproteobacteria</taxon>
        <taxon>Enterobacterales</taxon>
        <taxon>Thorselliaceae</taxon>
        <taxon>Thorsellia</taxon>
    </lineage>
</organism>
<dbReference type="Gene3D" id="3.40.640.10">
    <property type="entry name" value="Type I PLP-dependent aspartate aminotransferase-like (Major domain)"/>
    <property type="match status" value="1"/>
</dbReference>
<comment type="subunit">
    <text evidence="3">Homotetramer.</text>
</comment>
<dbReference type="NCBIfam" id="NF041359">
    <property type="entry name" value="GntG_guanitoxin"/>
    <property type="match status" value="1"/>
</dbReference>
<dbReference type="FunFam" id="3.40.640.10:FF:000030">
    <property type="entry name" value="Low-specificity L-threonine aldolase"/>
    <property type="match status" value="1"/>
</dbReference>
<dbReference type="AlphaFoldDB" id="A0A1I0B259"/>
<dbReference type="STRING" id="1123402.SAMN02583745_01117"/>
<evidence type="ECO:0000256" key="5">
    <source>
        <dbReference type="ARBA" id="ARBA00023239"/>
    </source>
</evidence>
<sequence>MIIDLRSDTVTQPCEKMRQAMSMAKVGDDVYEDDPTVNLLQEKAATLSGKEAALFMPTGTQSNLVAILAHCQRGDSFIVGEHAHIYQYEAGGSAVLGGTLPKPIIENEDGTLPLEKVLASIKPKDIHFAPTTLLCLENTFNGKVIDLGYQETVCQTVRKKHGLKVHLDGARLFNASIATNTELKKLTAPYDSVSLCLSKGLGAPVGSVLCGNTDFISRAKAWRKMLGGGMRQSGVLAAAGLFCLEHNINRLKEDHDRASTLAECLINLGWQVKDNQAQTNMIFINDSEQTLIKLNETMKSNKILLSYGGAGNSLRIVLHKDITDEGLNTVINAFNTYQRN</sequence>
<name>A0A1I0B259_9GAMM</name>
<protein>
    <submittedName>
        <fullName evidence="8">L-threonine aldolase</fullName>
    </submittedName>
</protein>
<gene>
    <name evidence="8" type="ORF">SAMN02583745_01117</name>
</gene>
<accession>A0A1I0B259</accession>
<dbReference type="InterPro" id="IPR001597">
    <property type="entry name" value="ArAA_b-elim_lyase/Thr_aldolase"/>
</dbReference>
<dbReference type="OrthoDB" id="9774495at2"/>
<dbReference type="InterPro" id="IPR015422">
    <property type="entry name" value="PyrdxlP-dep_Trfase_small"/>
</dbReference>
<dbReference type="GO" id="GO:0006545">
    <property type="term" value="P:glycine biosynthetic process"/>
    <property type="evidence" value="ECO:0007669"/>
    <property type="project" value="TreeGrafter"/>
</dbReference>
<comment type="similarity">
    <text evidence="2">Belongs to the threonine aldolase family.</text>
</comment>
<proteinExistence type="inferred from homology"/>
<evidence type="ECO:0000256" key="3">
    <source>
        <dbReference type="ARBA" id="ARBA00011881"/>
    </source>
</evidence>
<evidence type="ECO:0000259" key="7">
    <source>
        <dbReference type="Pfam" id="PF01212"/>
    </source>
</evidence>
<feature type="domain" description="Aromatic amino acid beta-eliminating lyase/threonine aldolase" evidence="7">
    <location>
        <begin position="4"/>
        <end position="285"/>
    </location>
</feature>
<dbReference type="RefSeq" id="WP_093318459.1">
    <property type="nucleotide sequence ID" value="NZ_FOHV01000007.1"/>
</dbReference>
<evidence type="ECO:0000256" key="2">
    <source>
        <dbReference type="ARBA" id="ARBA00006966"/>
    </source>
</evidence>
<evidence type="ECO:0000256" key="6">
    <source>
        <dbReference type="PIRSR" id="PIRSR017617-1"/>
    </source>
</evidence>
<dbReference type="GO" id="GO:0006567">
    <property type="term" value="P:L-threonine catabolic process"/>
    <property type="evidence" value="ECO:0007669"/>
    <property type="project" value="TreeGrafter"/>
</dbReference>
<dbReference type="Proteomes" id="UP000242642">
    <property type="component" value="Unassembled WGS sequence"/>
</dbReference>
<evidence type="ECO:0000313" key="8">
    <source>
        <dbReference type="EMBL" id="SET00928.1"/>
    </source>
</evidence>
<reference evidence="9" key="1">
    <citation type="submission" date="2016-10" db="EMBL/GenBank/DDBJ databases">
        <authorList>
            <person name="Varghese N."/>
            <person name="Submissions S."/>
        </authorList>
    </citation>
    <scope>NUCLEOTIDE SEQUENCE [LARGE SCALE GENOMIC DNA]</scope>
    <source>
        <strain evidence="9">DSM 18579</strain>
    </source>
</reference>
<keyword evidence="5" id="KW-0456">Lyase</keyword>
<dbReference type="PANTHER" id="PTHR48097:SF9">
    <property type="entry name" value="L-THREONINE ALDOLASE"/>
    <property type="match status" value="1"/>
</dbReference>
<dbReference type="Gene3D" id="3.90.1150.10">
    <property type="entry name" value="Aspartate Aminotransferase, domain 1"/>
    <property type="match status" value="1"/>
</dbReference>
<dbReference type="SUPFAM" id="SSF53383">
    <property type="entry name" value="PLP-dependent transferases"/>
    <property type="match status" value="1"/>
</dbReference>
<feature type="modified residue" description="N6-(pyridoxal phosphate)lysine" evidence="6">
    <location>
        <position position="199"/>
    </location>
</feature>
<dbReference type="InterPro" id="IPR015424">
    <property type="entry name" value="PyrdxlP-dep_Trfase"/>
</dbReference>